<comment type="caution">
    <text evidence="9">The sequence shown here is derived from an EMBL/GenBank/DDBJ whole genome shotgun (WGS) entry which is preliminary data.</text>
</comment>
<keyword evidence="2" id="KW-0808">Transferase</keyword>
<evidence type="ECO:0000256" key="7">
    <source>
        <dbReference type="PROSITE-ProRule" id="PRU10141"/>
    </source>
</evidence>
<dbReference type="Gene3D" id="3.30.200.20">
    <property type="entry name" value="Phosphorylase Kinase, domain 1"/>
    <property type="match status" value="1"/>
</dbReference>
<evidence type="ECO:0000256" key="4">
    <source>
        <dbReference type="ARBA" id="ARBA00022741"/>
    </source>
</evidence>
<protein>
    <recommendedName>
        <fullName evidence="8">Protein kinase domain-containing protein</fullName>
    </recommendedName>
</protein>
<keyword evidence="5" id="KW-0418">Kinase</keyword>
<feature type="binding site" evidence="7">
    <location>
        <position position="44"/>
    </location>
    <ligand>
        <name>ATP</name>
        <dbReference type="ChEBI" id="CHEBI:30616"/>
    </ligand>
</feature>
<keyword evidence="6 7" id="KW-0067">ATP-binding</keyword>
<dbReference type="Gene3D" id="3.40.50.2300">
    <property type="match status" value="2"/>
</dbReference>
<evidence type="ECO:0000313" key="10">
    <source>
        <dbReference type="Proteomes" id="UP001501303"/>
    </source>
</evidence>
<comment type="similarity">
    <text evidence="1">Belongs to the leucine-binding protein family.</text>
</comment>
<evidence type="ECO:0000313" key="9">
    <source>
        <dbReference type="EMBL" id="GAA1913176.1"/>
    </source>
</evidence>
<dbReference type="Gene3D" id="1.10.510.10">
    <property type="entry name" value="Transferase(Phosphotransferase) domain 1"/>
    <property type="match status" value="1"/>
</dbReference>
<dbReference type="InterPro" id="IPR008271">
    <property type="entry name" value="Ser/Thr_kinase_AS"/>
</dbReference>
<dbReference type="PROSITE" id="PS50011">
    <property type="entry name" value="PROTEIN_KINASE_DOM"/>
    <property type="match status" value="1"/>
</dbReference>
<dbReference type="InterPro" id="IPR028082">
    <property type="entry name" value="Peripla_BP_I"/>
</dbReference>
<keyword evidence="3" id="KW-0732">Signal</keyword>
<evidence type="ECO:0000256" key="1">
    <source>
        <dbReference type="ARBA" id="ARBA00010062"/>
    </source>
</evidence>
<name>A0ABN2P5M2_9ACTN</name>
<dbReference type="Pfam" id="PF13458">
    <property type="entry name" value="Peripla_BP_6"/>
    <property type="match status" value="1"/>
</dbReference>
<dbReference type="InterPro" id="IPR011009">
    <property type="entry name" value="Kinase-like_dom_sf"/>
</dbReference>
<dbReference type="InterPro" id="IPR000719">
    <property type="entry name" value="Prot_kinase_dom"/>
</dbReference>
<evidence type="ECO:0000256" key="5">
    <source>
        <dbReference type="ARBA" id="ARBA00022777"/>
    </source>
</evidence>
<dbReference type="CDD" id="cd14014">
    <property type="entry name" value="STKc_PknB_like"/>
    <property type="match status" value="1"/>
</dbReference>
<dbReference type="PROSITE" id="PS00107">
    <property type="entry name" value="PROTEIN_KINASE_ATP"/>
    <property type="match status" value="1"/>
</dbReference>
<dbReference type="EMBL" id="BAAAMJ010000021">
    <property type="protein sequence ID" value="GAA1913176.1"/>
    <property type="molecule type" value="Genomic_DNA"/>
</dbReference>
<dbReference type="PROSITE" id="PS00108">
    <property type="entry name" value="PROTEIN_KINASE_ST"/>
    <property type="match status" value="1"/>
</dbReference>
<dbReference type="PANTHER" id="PTHR43289:SF34">
    <property type="entry name" value="SERINE_THREONINE-PROTEIN KINASE YBDM-RELATED"/>
    <property type="match status" value="1"/>
</dbReference>
<keyword evidence="10" id="KW-1185">Reference proteome</keyword>
<dbReference type="InterPro" id="IPR017441">
    <property type="entry name" value="Protein_kinase_ATP_BS"/>
</dbReference>
<organism evidence="9 10">
    <name type="scientific">Streptomyces sodiiphilus</name>
    <dbReference type="NCBI Taxonomy" id="226217"/>
    <lineage>
        <taxon>Bacteria</taxon>
        <taxon>Bacillati</taxon>
        <taxon>Actinomycetota</taxon>
        <taxon>Actinomycetes</taxon>
        <taxon>Kitasatosporales</taxon>
        <taxon>Streptomycetaceae</taxon>
        <taxon>Streptomyces</taxon>
    </lineage>
</organism>
<proteinExistence type="inferred from homology"/>
<dbReference type="Proteomes" id="UP001501303">
    <property type="component" value="Unassembled WGS sequence"/>
</dbReference>
<evidence type="ECO:0000256" key="2">
    <source>
        <dbReference type="ARBA" id="ARBA00022679"/>
    </source>
</evidence>
<evidence type="ECO:0000256" key="6">
    <source>
        <dbReference type="ARBA" id="ARBA00022840"/>
    </source>
</evidence>
<dbReference type="SUPFAM" id="SSF56112">
    <property type="entry name" value="Protein kinase-like (PK-like)"/>
    <property type="match status" value="1"/>
</dbReference>
<dbReference type="PANTHER" id="PTHR43289">
    <property type="entry name" value="MITOGEN-ACTIVATED PROTEIN KINASE KINASE KINASE 20-RELATED"/>
    <property type="match status" value="1"/>
</dbReference>
<dbReference type="Pfam" id="PF00069">
    <property type="entry name" value="Pkinase"/>
    <property type="match status" value="1"/>
</dbReference>
<reference evidence="9 10" key="1">
    <citation type="journal article" date="2019" name="Int. J. Syst. Evol. Microbiol.">
        <title>The Global Catalogue of Microorganisms (GCM) 10K type strain sequencing project: providing services to taxonomists for standard genome sequencing and annotation.</title>
        <authorList>
            <consortium name="The Broad Institute Genomics Platform"/>
            <consortium name="The Broad Institute Genome Sequencing Center for Infectious Disease"/>
            <person name="Wu L."/>
            <person name="Ma J."/>
        </authorList>
    </citation>
    <scope>NUCLEOTIDE SEQUENCE [LARGE SCALE GENOMIC DNA]</scope>
    <source>
        <strain evidence="9 10">JCM 13581</strain>
    </source>
</reference>
<dbReference type="SUPFAM" id="SSF53822">
    <property type="entry name" value="Periplasmic binding protein-like I"/>
    <property type="match status" value="1"/>
</dbReference>
<accession>A0ABN2P5M2</accession>
<sequence>MIEPLRDNDPSVLGGYRLMGRLGAGGMGVVYLGRTDAGELAAVKMVRAEYAGDEEFRARFRREADIARRVDSAWTVPVTGADTEGEQPWLATAFVAGPSLAEAVDRCGPLPEGAVRVLGRVLAGALAALHEAGLVHRDVKPGNILLGHDGPRLIDFGIARPSDAGATTLTAEGVVVGTPGYLPPEQAEGGTAGPAGDVFSLGCLLAYAATGRPPFGTGPADALLYRTVHDEPDLDGVPGGLAPLLRECLAKDPAARPEAAGLAGRLADDPRQADRLPEGDALAWLPDDVVRLIAARSAQSLDLPSVEPTRVDAPASGKTSRLPGRRGLLALAAGGAAVLAAGGGALTWNLLRDDDSRGAGAGAGSPGGLALGVLADLSGPDRAAGREQERGVRLAVARYNARADKPFEIAVRTEDDGGSSERAAEAAARLAEDDGVLAVLGPTGDDAALAALPVCEETVLPLVTASPGYTRLASDALGGGGSRALLRTGPSNLLLAWSLAVHLAEQAGSERPGLLQDRSLGFTGTEMTSVVSLVAQRNYGHTLYPRVVPPGVLETEGFAPVVADMLDAGIDSFVFAGPPEGAAAVARELAAAGFTGPRFAPQAALHPAFLEQAGDAAEGWQLTASFIDPASAPDAEDFAAAYREEYDAAPGYWAAEAYDAAALVLQEIAKAATAQGGPPGRSRLAGALREATYQGITREYAFDPETGDFEGQGSFLYEVRDGGFAFTGPA</sequence>
<feature type="domain" description="Protein kinase" evidence="8">
    <location>
        <begin position="16"/>
        <end position="272"/>
    </location>
</feature>
<gene>
    <name evidence="9" type="ORF">GCM10009716_23550</name>
</gene>
<dbReference type="SMART" id="SM00220">
    <property type="entry name" value="S_TKc"/>
    <property type="match status" value="1"/>
</dbReference>
<evidence type="ECO:0000259" key="8">
    <source>
        <dbReference type="PROSITE" id="PS50011"/>
    </source>
</evidence>
<keyword evidence="4 7" id="KW-0547">Nucleotide-binding</keyword>
<evidence type="ECO:0000256" key="3">
    <source>
        <dbReference type="ARBA" id="ARBA00022729"/>
    </source>
</evidence>
<dbReference type="InterPro" id="IPR028081">
    <property type="entry name" value="Leu-bd"/>
</dbReference>